<dbReference type="FunFam" id="1.10.150.340:FF:000001">
    <property type="entry name" value="Cytosolic 5-nucleotidase 3-like"/>
    <property type="match status" value="1"/>
</dbReference>
<keyword evidence="4" id="KW-0479">Metal-binding</keyword>
<dbReference type="SUPFAM" id="SSF56784">
    <property type="entry name" value="HAD-like"/>
    <property type="match status" value="1"/>
</dbReference>
<evidence type="ECO:0000256" key="4">
    <source>
        <dbReference type="ARBA" id="ARBA00022723"/>
    </source>
</evidence>
<dbReference type="Pfam" id="PF05822">
    <property type="entry name" value="UMPH-1"/>
    <property type="match status" value="1"/>
</dbReference>
<keyword evidence="11" id="KW-1185">Reference proteome</keyword>
<proteinExistence type="inferred from homology"/>
<comment type="catalytic activity">
    <reaction evidence="1">
        <text>a ribonucleoside 5'-phosphate + H2O = a ribonucleoside + phosphate</text>
        <dbReference type="Rhea" id="RHEA:12484"/>
        <dbReference type="ChEBI" id="CHEBI:15377"/>
        <dbReference type="ChEBI" id="CHEBI:18254"/>
        <dbReference type="ChEBI" id="CHEBI:43474"/>
        <dbReference type="ChEBI" id="CHEBI:58043"/>
        <dbReference type="EC" id="3.1.3.5"/>
    </reaction>
</comment>
<dbReference type="EMBL" id="LR999454">
    <property type="protein sequence ID" value="CAE6037534.1"/>
    <property type="molecule type" value="Genomic_DNA"/>
</dbReference>
<gene>
    <name evidence="10" type="ORF">AARE701A_LOCUS10867</name>
</gene>
<dbReference type="CDD" id="cd07504">
    <property type="entry name" value="HAD_5NT"/>
    <property type="match status" value="1"/>
</dbReference>
<feature type="region of interest" description="Disordered" evidence="9">
    <location>
        <begin position="32"/>
        <end position="118"/>
    </location>
</feature>
<dbReference type="FunFam" id="3.40.50.1000:FF:000166">
    <property type="entry name" value="Cytosolic 5-nucleotidase"/>
    <property type="match status" value="1"/>
</dbReference>
<dbReference type="SFLD" id="SFLDG01128">
    <property type="entry name" value="C1.4:_5'-Nucleotidase_Like"/>
    <property type="match status" value="1"/>
</dbReference>
<dbReference type="PANTHER" id="PTHR13045">
    <property type="entry name" value="5'-NUCLEOTIDASE"/>
    <property type="match status" value="1"/>
</dbReference>
<keyword evidence="8" id="KW-0546">Nucleotide metabolism</keyword>
<dbReference type="Gene3D" id="1.10.150.340">
    <property type="entry name" value="Pyrimidine 5'-nucleotidase (UMPH-1), N-terminal domain"/>
    <property type="match status" value="1"/>
</dbReference>
<evidence type="ECO:0000256" key="8">
    <source>
        <dbReference type="ARBA" id="ARBA00023080"/>
    </source>
</evidence>
<dbReference type="GO" id="GO:0009117">
    <property type="term" value="P:nucleotide metabolic process"/>
    <property type="evidence" value="ECO:0007669"/>
    <property type="project" value="UniProtKB-KW"/>
</dbReference>
<evidence type="ECO:0000256" key="1">
    <source>
        <dbReference type="ARBA" id="ARBA00000815"/>
    </source>
</evidence>
<dbReference type="GO" id="GO:0000166">
    <property type="term" value="F:nucleotide binding"/>
    <property type="evidence" value="ECO:0007669"/>
    <property type="project" value="UniProtKB-KW"/>
</dbReference>
<name>A0A8S2AA39_ARAAE</name>
<feature type="compositionally biased region" description="Polar residues" evidence="9">
    <location>
        <begin position="85"/>
        <end position="114"/>
    </location>
</feature>
<keyword evidence="6" id="KW-0378">Hydrolase</keyword>
<keyword evidence="5" id="KW-0547">Nucleotide-binding</keyword>
<dbReference type="Proteomes" id="UP000682877">
    <property type="component" value="Chromosome 4"/>
</dbReference>
<dbReference type="GO" id="GO:0000287">
    <property type="term" value="F:magnesium ion binding"/>
    <property type="evidence" value="ECO:0007669"/>
    <property type="project" value="InterPro"/>
</dbReference>
<evidence type="ECO:0000256" key="5">
    <source>
        <dbReference type="ARBA" id="ARBA00022741"/>
    </source>
</evidence>
<keyword evidence="7" id="KW-0460">Magnesium</keyword>
<evidence type="ECO:0000256" key="7">
    <source>
        <dbReference type="ARBA" id="ARBA00022842"/>
    </source>
</evidence>
<dbReference type="Gene3D" id="3.40.50.1000">
    <property type="entry name" value="HAD superfamily/HAD-like"/>
    <property type="match status" value="1"/>
</dbReference>
<dbReference type="PANTHER" id="PTHR13045:SF0">
    <property type="entry name" value="7-METHYLGUANOSINE PHOSPHATE-SPECIFIC 5'-NUCLEOTIDASE"/>
    <property type="match status" value="1"/>
</dbReference>
<evidence type="ECO:0000256" key="3">
    <source>
        <dbReference type="ARBA" id="ARBA00012643"/>
    </source>
</evidence>
<dbReference type="SFLD" id="SFLDS00003">
    <property type="entry name" value="Haloacid_Dehalogenase"/>
    <property type="match status" value="1"/>
</dbReference>
<dbReference type="InterPro" id="IPR036412">
    <property type="entry name" value="HAD-like_sf"/>
</dbReference>
<dbReference type="EC" id="3.1.3.5" evidence="3"/>
<dbReference type="AlphaFoldDB" id="A0A8S2AA39"/>
<reference evidence="10" key="1">
    <citation type="submission" date="2021-01" db="EMBL/GenBank/DDBJ databases">
        <authorList>
            <person name="Bezrukov I."/>
        </authorList>
    </citation>
    <scope>NUCLEOTIDE SEQUENCE</scope>
</reference>
<dbReference type="GO" id="GO:0005737">
    <property type="term" value="C:cytoplasm"/>
    <property type="evidence" value="ECO:0007669"/>
    <property type="project" value="InterPro"/>
</dbReference>
<sequence>MMMEEKLQERNHNLSLEDIDLSLLRLTSPRDYYSPSSSLFSADEITPPLKRASPVSDESDLPKRRKISPQNPMFSTSPPPFTSPEAQSSSVHDPTRYSNLTSPVSEKQETTPSDPDTETMKMVNKCVEEVNRGETNYAYENHQMEPCELSANTVIAHPRALTNKITLIRDAGPSKFQVIADFDATLTRYRVNGLRRQTSHGLLQQGNAYYDAKRQALYDHYHPLEISPVIPIDEKTKLMEEWWSKTHELLIEGGLTYDAIKKSVANSSIAFREGVTELFEFLEKKEIPVLIFSAGLADVIEEVLRQNLDRTFKNVKIVSNRMVFNDDGQLVSFKGKLIHVLNKNEHALDMAAPLHDRLGVDIGEEDEENVNMKERRNVLLMGDHLGDLRMSDGLDYETRISIGFLNDNIEKSLESYRESFDLVYLNDAPMWGALELVSRLFSTEAR</sequence>
<dbReference type="InterPro" id="IPR023214">
    <property type="entry name" value="HAD_sf"/>
</dbReference>
<evidence type="ECO:0000313" key="10">
    <source>
        <dbReference type="EMBL" id="CAE6037534.1"/>
    </source>
</evidence>
<comment type="similarity">
    <text evidence="2">Belongs to the pyrimidine 5'-nucleotidase family.</text>
</comment>
<dbReference type="InterPro" id="IPR006434">
    <property type="entry name" value="Pyrimidine_nucleotidase_eu"/>
</dbReference>
<evidence type="ECO:0000313" key="11">
    <source>
        <dbReference type="Proteomes" id="UP000682877"/>
    </source>
</evidence>
<evidence type="ECO:0000256" key="2">
    <source>
        <dbReference type="ARBA" id="ARBA00008389"/>
    </source>
</evidence>
<protein>
    <recommendedName>
        <fullName evidence="3">5'-nucleotidase</fullName>
        <ecNumber evidence="3">3.1.3.5</ecNumber>
    </recommendedName>
</protein>
<evidence type="ECO:0000256" key="6">
    <source>
        <dbReference type="ARBA" id="ARBA00022801"/>
    </source>
</evidence>
<accession>A0A8S2AA39</accession>
<organism evidence="10 11">
    <name type="scientific">Arabidopsis arenosa</name>
    <name type="common">Sand rock-cress</name>
    <name type="synonym">Cardaminopsis arenosa</name>
    <dbReference type="NCBI Taxonomy" id="38785"/>
    <lineage>
        <taxon>Eukaryota</taxon>
        <taxon>Viridiplantae</taxon>
        <taxon>Streptophyta</taxon>
        <taxon>Embryophyta</taxon>
        <taxon>Tracheophyta</taxon>
        <taxon>Spermatophyta</taxon>
        <taxon>Magnoliopsida</taxon>
        <taxon>eudicotyledons</taxon>
        <taxon>Gunneridae</taxon>
        <taxon>Pentapetalae</taxon>
        <taxon>rosids</taxon>
        <taxon>malvids</taxon>
        <taxon>Brassicales</taxon>
        <taxon>Brassicaceae</taxon>
        <taxon>Camelineae</taxon>
        <taxon>Arabidopsis</taxon>
    </lineage>
</organism>
<dbReference type="GO" id="GO:0008253">
    <property type="term" value="F:5'-nucleotidase activity"/>
    <property type="evidence" value="ECO:0007669"/>
    <property type="project" value="UniProtKB-EC"/>
</dbReference>
<evidence type="ECO:0000256" key="9">
    <source>
        <dbReference type="SAM" id="MobiDB-lite"/>
    </source>
</evidence>